<dbReference type="Proteomes" id="UP000694941">
    <property type="component" value="Unplaced"/>
</dbReference>
<dbReference type="Pfam" id="PF16077">
    <property type="entry name" value="Spaetzle"/>
    <property type="match status" value="1"/>
</dbReference>
<dbReference type="InterPro" id="IPR052444">
    <property type="entry name" value="Spz/Toll_ligand-like"/>
</dbReference>
<reference evidence="8" key="1">
    <citation type="submission" date="2025-08" db="UniProtKB">
        <authorList>
            <consortium name="RefSeq"/>
        </authorList>
    </citation>
    <scope>IDENTIFICATION</scope>
    <source>
        <tissue evidence="8">Muscle</tissue>
    </source>
</reference>
<keyword evidence="7" id="KW-1185">Reference proteome</keyword>
<dbReference type="PANTHER" id="PTHR23199">
    <property type="entry name" value="NEUROTROPHIN 1-RELATED"/>
    <property type="match status" value="1"/>
</dbReference>
<gene>
    <name evidence="8" type="primary">LOC106468967</name>
</gene>
<feature type="compositionally biased region" description="Polar residues" evidence="4">
    <location>
        <begin position="171"/>
        <end position="188"/>
    </location>
</feature>
<keyword evidence="3" id="KW-0325">Glycoprotein</keyword>
<dbReference type="SUPFAM" id="SSF57501">
    <property type="entry name" value="Cystine-knot cytokines"/>
    <property type="match status" value="1"/>
</dbReference>
<feature type="chain" id="PRO_5046965865" evidence="5">
    <location>
        <begin position="22"/>
        <end position="364"/>
    </location>
</feature>
<evidence type="ECO:0000313" key="7">
    <source>
        <dbReference type="Proteomes" id="UP000694941"/>
    </source>
</evidence>
<name>A0ABM1TB13_LIMPO</name>
<evidence type="ECO:0000256" key="3">
    <source>
        <dbReference type="ARBA" id="ARBA00023180"/>
    </source>
</evidence>
<feature type="domain" description="Spaetzle" evidence="6">
    <location>
        <begin position="256"/>
        <end position="345"/>
    </location>
</feature>
<evidence type="ECO:0000256" key="5">
    <source>
        <dbReference type="SAM" id="SignalP"/>
    </source>
</evidence>
<dbReference type="GeneID" id="106468967"/>
<keyword evidence="1 5" id="KW-0732">Signal</keyword>
<evidence type="ECO:0000313" key="8">
    <source>
        <dbReference type="RefSeq" id="XP_022253069.1"/>
    </source>
</evidence>
<dbReference type="RefSeq" id="XP_022253069.1">
    <property type="nucleotide sequence ID" value="XM_022397361.1"/>
</dbReference>
<dbReference type="InterPro" id="IPR029034">
    <property type="entry name" value="Cystine-knot_cytokine"/>
</dbReference>
<proteinExistence type="predicted"/>
<evidence type="ECO:0000256" key="4">
    <source>
        <dbReference type="SAM" id="MobiDB-lite"/>
    </source>
</evidence>
<feature type="compositionally biased region" description="Basic and acidic residues" evidence="4">
    <location>
        <begin position="204"/>
        <end position="214"/>
    </location>
</feature>
<evidence type="ECO:0000256" key="2">
    <source>
        <dbReference type="ARBA" id="ARBA00023157"/>
    </source>
</evidence>
<keyword evidence="2" id="KW-1015">Disulfide bond</keyword>
<organism evidence="7 8">
    <name type="scientific">Limulus polyphemus</name>
    <name type="common">Atlantic horseshoe crab</name>
    <dbReference type="NCBI Taxonomy" id="6850"/>
    <lineage>
        <taxon>Eukaryota</taxon>
        <taxon>Metazoa</taxon>
        <taxon>Ecdysozoa</taxon>
        <taxon>Arthropoda</taxon>
        <taxon>Chelicerata</taxon>
        <taxon>Merostomata</taxon>
        <taxon>Xiphosura</taxon>
        <taxon>Limulidae</taxon>
        <taxon>Limulus</taxon>
    </lineage>
</organism>
<evidence type="ECO:0000256" key="1">
    <source>
        <dbReference type="ARBA" id="ARBA00022729"/>
    </source>
</evidence>
<dbReference type="PANTHER" id="PTHR23199:SF5">
    <property type="entry name" value="PROTEIN SPAETZLE 4"/>
    <property type="match status" value="1"/>
</dbReference>
<protein>
    <submittedName>
        <fullName evidence="8">Protein spaetzle 4-like</fullName>
    </submittedName>
</protein>
<dbReference type="Gene3D" id="2.10.90.10">
    <property type="entry name" value="Cystine-knot cytokines"/>
    <property type="match status" value="1"/>
</dbReference>
<accession>A0ABM1TB13</accession>
<dbReference type="InterPro" id="IPR032104">
    <property type="entry name" value="Spaetzle"/>
</dbReference>
<feature type="signal peptide" evidence="5">
    <location>
        <begin position="1"/>
        <end position="21"/>
    </location>
</feature>
<sequence>MMTWNVWFCWSLAALIFQVESQSCGPRISARFLTDIPCDMTRSSYCSLPGSAYPWHSVRRYINDNQGLVRRMYGDQRHSFILQQDIETRRSRYINTPEFPDFRNQKAARVRLNSRHQVFPQVINLFPMESNRKGSTETPETISPEKDPATISEGDSFRKTEASSTSATESIPSFLTTGDSTEATLSSKETLEMTANDPVTSHQSDTKTTGKDKNTYSPLYDEDTSDLQEKINFINSNYLNSDTEENEKTTTKVGVNACPVKEEVVAPYWANNTRGETLALLNVYPFEQYVNWEKCAYEYQQMYCRVGCRCEQQYRLHRLLALDPKNECRGIFSDWFRFPSSCVCICYDIPPESSHELSRNDRQN</sequence>
<evidence type="ECO:0000259" key="6">
    <source>
        <dbReference type="Pfam" id="PF16077"/>
    </source>
</evidence>
<feature type="region of interest" description="Disordered" evidence="4">
    <location>
        <begin position="129"/>
        <end position="217"/>
    </location>
</feature>